<evidence type="ECO:0000256" key="5">
    <source>
        <dbReference type="ARBA" id="ARBA00022771"/>
    </source>
</evidence>
<dbReference type="Proteomes" id="UP000515152">
    <property type="component" value="Chromosome 10"/>
</dbReference>
<evidence type="ECO:0000256" key="13">
    <source>
        <dbReference type="PROSITE-ProRule" id="PRU00453"/>
    </source>
</evidence>
<name>A0A6P3W7H9_CLUHA</name>
<dbReference type="RefSeq" id="XP_012691600.1">
    <property type="nucleotide sequence ID" value="XM_012836146.2"/>
</dbReference>
<organism evidence="16 17">
    <name type="scientific">Clupea harengus</name>
    <name type="common">Atlantic herring</name>
    <dbReference type="NCBI Taxonomy" id="7950"/>
    <lineage>
        <taxon>Eukaryota</taxon>
        <taxon>Metazoa</taxon>
        <taxon>Chordata</taxon>
        <taxon>Craniata</taxon>
        <taxon>Vertebrata</taxon>
        <taxon>Euteleostomi</taxon>
        <taxon>Actinopterygii</taxon>
        <taxon>Neopterygii</taxon>
        <taxon>Teleostei</taxon>
        <taxon>Clupei</taxon>
        <taxon>Clupeiformes</taxon>
        <taxon>Clupeoidei</taxon>
        <taxon>Clupeidae</taxon>
        <taxon>Clupea</taxon>
    </lineage>
</organism>
<dbReference type="Gene3D" id="3.30.60.190">
    <property type="match status" value="1"/>
</dbReference>
<evidence type="ECO:0000256" key="3">
    <source>
        <dbReference type="ARBA" id="ARBA00022553"/>
    </source>
</evidence>
<keyword evidence="2" id="KW-0690">Ribosome biogenesis</keyword>
<evidence type="ECO:0000259" key="15">
    <source>
        <dbReference type="PROSITE" id="PS51083"/>
    </source>
</evidence>
<keyword evidence="5 13" id="KW-0863">Zinc-finger</keyword>
<feature type="domain" description="HIT-type" evidence="15">
    <location>
        <begin position="36"/>
        <end position="70"/>
    </location>
</feature>
<keyword evidence="3" id="KW-0597">Phosphoprotein</keyword>
<dbReference type="CDD" id="cd23023">
    <property type="entry name" value="zf-HIT_BCD1"/>
    <property type="match status" value="1"/>
</dbReference>
<protein>
    <recommendedName>
        <fullName evidence="11">Box C/D snoRNA protein 1</fullName>
    </recommendedName>
    <alternativeName>
        <fullName evidence="12">Zinc finger HIT domain-containing protein 6</fullName>
    </alternativeName>
</protein>
<evidence type="ECO:0000256" key="14">
    <source>
        <dbReference type="SAM" id="MobiDB-lite"/>
    </source>
</evidence>
<dbReference type="GO" id="GO:0048254">
    <property type="term" value="P:snoRNA localization"/>
    <property type="evidence" value="ECO:0007669"/>
    <property type="project" value="TreeGrafter"/>
</dbReference>
<sequence length="434" mass="48545">MESLIIPTKGDSDNPLDSPSEMNERGKKRKISLTSCGMCDTEEARYKCPGCMTHSCSLVCVKKHKVETGCSGVRDKTAFVTLSEFDEINLLNDYRFLEETGRLADSATRDVLTQLPQHTQRVQKLAKEARMSKITLKNLPRSFTKSKENSTFYHRRERRFYWHLKLLFPHSSAEYTMRRVPDDQTLEEILKSYVHPTESDPVRRQKLKIYAHTPEDQLRVFMKAEENRPNSLRYHELDLKKSLKDNLVHKTIIEYPALHVTVKDHCQDYLTQRQGEIWAPGRSSSTSSGRAPSGASAGPEAGPAPGLPQGDPRQSGAAGPAKPLDKRVKRTSSLGEEDLEEGEIMSDGEEEEGDEDCDDKGNAADGAGREIPGPNHDEQDDDDDEESEEDVCQTDEHHGEEMTTGNAVKSDEARVEGSQSEKTSTVDSCAGDES</sequence>
<evidence type="ECO:0000313" key="16">
    <source>
        <dbReference type="Proteomes" id="UP000515152"/>
    </source>
</evidence>
<dbReference type="FunFam" id="3.30.60.190:FF:000001">
    <property type="entry name" value="box C/D snoRNA protein 1"/>
    <property type="match status" value="1"/>
</dbReference>
<keyword evidence="16" id="KW-1185">Reference proteome</keyword>
<evidence type="ECO:0000256" key="4">
    <source>
        <dbReference type="ARBA" id="ARBA00022723"/>
    </source>
</evidence>
<dbReference type="AlphaFoldDB" id="A0A6P3W7H9"/>
<feature type="compositionally biased region" description="Low complexity" evidence="14">
    <location>
        <begin position="279"/>
        <end position="308"/>
    </location>
</feature>
<comment type="similarity">
    <text evidence="9">Belongs to the BCD1 family.</text>
</comment>
<dbReference type="GO" id="GO:0070761">
    <property type="term" value="C:pre-snoRNP complex"/>
    <property type="evidence" value="ECO:0007669"/>
    <property type="project" value="TreeGrafter"/>
</dbReference>
<evidence type="ECO:0000256" key="10">
    <source>
        <dbReference type="ARBA" id="ARBA00061949"/>
    </source>
</evidence>
<keyword evidence="4" id="KW-0479">Metal-binding</keyword>
<proteinExistence type="inferred from homology"/>
<evidence type="ECO:0000256" key="6">
    <source>
        <dbReference type="ARBA" id="ARBA00022833"/>
    </source>
</evidence>
<comment type="function">
    <text evidence="8">Required for box C/D snoRNAs accumulation involved in snoRNA processing, snoRNA transport to the nucleolus and ribosome biogenesis.</text>
</comment>
<evidence type="ECO:0000256" key="2">
    <source>
        <dbReference type="ARBA" id="ARBA00022517"/>
    </source>
</evidence>
<feature type="region of interest" description="Disordered" evidence="14">
    <location>
        <begin position="277"/>
        <end position="434"/>
    </location>
</feature>
<dbReference type="GO" id="GO:0000463">
    <property type="term" value="P:maturation of LSU-rRNA from tricistronic rRNA transcript (SSU-rRNA, 5.8S rRNA, LSU-rRNA)"/>
    <property type="evidence" value="ECO:0007669"/>
    <property type="project" value="TreeGrafter"/>
</dbReference>
<evidence type="ECO:0000256" key="8">
    <source>
        <dbReference type="ARBA" id="ARBA00049598"/>
    </source>
</evidence>
<dbReference type="GeneID" id="105907768"/>
<gene>
    <name evidence="17" type="primary">znhit6</name>
</gene>
<keyword evidence="1" id="KW-1017">Isopeptide bond</keyword>
<dbReference type="Pfam" id="PF04438">
    <property type="entry name" value="zf-HIT"/>
    <property type="match status" value="1"/>
</dbReference>
<evidence type="ECO:0000256" key="1">
    <source>
        <dbReference type="ARBA" id="ARBA00022499"/>
    </source>
</evidence>
<dbReference type="PROSITE" id="PS51083">
    <property type="entry name" value="ZF_HIT"/>
    <property type="match status" value="1"/>
</dbReference>
<dbReference type="CTD" id="54680"/>
<dbReference type="PANTHER" id="PTHR13483">
    <property type="entry name" value="BOX C_D SNORNA PROTEIN 1-RELATED"/>
    <property type="match status" value="1"/>
</dbReference>
<evidence type="ECO:0000256" key="12">
    <source>
        <dbReference type="ARBA" id="ARBA00077531"/>
    </source>
</evidence>
<feature type="compositionally biased region" description="Acidic residues" evidence="14">
    <location>
        <begin position="378"/>
        <end position="393"/>
    </location>
</feature>
<comment type="subunit">
    <text evidence="10">Interacts with FBL, SNU13, NOP58, NUFIP1, RUVBL1, RUVBL2 and TAF9. Interacts (via HIT-type zinc finger) with the RUVBL1/RUVBL2 complex in the presence of ADP.</text>
</comment>
<dbReference type="GO" id="GO:0005634">
    <property type="term" value="C:nucleus"/>
    <property type="evidence" value="ECO:0007669"/>
    <property type="project" value="TreeGrafter"/>
</dbReference>
<evidence type="ECO:0000256" key="11">
    <source>
        <dbReference type="ARBA" id="ARBA00068630"/>
    </source>
</evidence>
<dbReference type="InterPro" id="IPR051639">
    <property type="entry name" value="BCD1"/>
</dbReference>
<dbReference type="GO" id="GO:0000492">
    <property type="term" value="P:box C/D snoRNP assembly"/>
    <property type="evidence" value="ECO:0007669"/>
    <property type="project" value="TreeGrafter"/>
</dbReference>
<dbReference type="Pfam" id="PF25790">
    <property type="entry name" value="BCD1"/>
    <property type="match status" value="1"/>
</dbReference>
<keyword evidence="6" id="KW-0862">Zinc</keyword>
<dbReference type="InterPro" id="IPR007529">
    <property type="entry name" value="Znf_HIT"/>
</dbReference>
<keyword evidence="7" id="KW-0832">Ubl conjugation</keyword>
<feature type="region of interest" description="Disordered" evidence="14">
    <location>
        <begin position="1"/>
        <end position="27"/>
    </location>
</feature>
<evidence type="ECO:0000256" key="7">
    <source>
        <dbReference type="ARBA" id="ARBA00022843"/>
    </source>
</evidence>
<dbReference type="KEGG" id="char:105907768"/>
<dbReference type="PANTHER" id="PTHR13483:SF3">
    <property type="entry name" value="BOX C_D SNORNA PROTEIN 1"/>
    <property type="match status" value="1"/>
</dbReference>
<dbReference type="GO" id="GO:0008270">
    <property type="term" value="F:zinc ion binding"/>
    <property type="evidence" value="ECO:0007669"/>
    <property type="project" value="UniProtKB-UniRule"/>
</dbReference>
<evidence type="ECO:0000256" key="9">
    <source>
        <dbReference type="ARBA" id="ARBA00049654"/>
    </source>
</evidence>
<evidence type="ECO:0000313" key="17">
    <source>
        <dbReference type="RefSeq" id="XP_012691600.1"/>
    </source>
</evidence>
<accession>A0A6P3W7H9</accession>
<dbReference type="InterPro" id="IPR057721">
    <property type="entry name" value="BCD1_alpha/beta"/>
</dbReference>
<dbReference type="SUPFAM" id="SSF144232">
    <property type="entry name" value="HIT/MYND zinc finger-like"/>
    <property type="match status" value="1"/>
</dbReference>
<feature type="compositionally biased region" description="Acidic residues" evidence="14">
    <location>
        <begin position="335"/>
        <end position="358"/>
    </location>
</feature>
<reference evidence="17" key="1">
    <citation type="submission" date="2025-08" db="UniProtKB">
        <authorList>
            <consortium name="RefSeq"/>
        </authorList>
    </citation>
    <scope>IDENTIFICATION</scope>
</reference>
<dbReference type="OrthoDB" id="272357at2759"/>
<feature type="compositionally biased region" description="Polar residues" evidence="14">
    <location>
        <begin position="417"/>
        <end position="427"/>
    </location>
</feature>